<dbReference type="CDD" id="cd16025">
    <property type="entry name" value="PAS_like"/>
    <property type="match status" value="1"/>
</dbReference>
<name>A0A975R9M9_9GAMM</name>
<dbReference type="EMBL" id="CP073754">
    <property type="protein sequence ID" value="QWF71237.1"/>
    <property type="molecule type" value="Genomic_DNA"/>
</dbReference>
<evidence type="ECO:0000256" key="5">
    <source>
        <dbReference type="SAM" id="SignalP"/>
    </source>
</evidence>
<evidence type="ECO:0000256" key="3">
    <source>
        <dbReference type="ARBA" id="ARBA00022801"/>
    </source>
</evidence>
<keyword evidence="2" id="KW-0479">Metal-binding</keyword>
<dbReference type="InterPro" id="IPR024607">
    <property type="entry name" value="Sulfatase_CS"/>
</dbReference>
<dbReference type="Pfam" id="PF00884">
    <property type="entry name" value="Sulfatase"/>
    <property type="match status" value="1"/>
</dbReference>
<evidence type="ECO:0000256" key="4">
    <source>
        <dbReference type="ARBA" id="ARBA00022837"/>
    </source>
</evidence>
<evidence type="ECO:0000256" key="2">
    <source>
        <dbReference type="ARBA" id="ARBA00022723"/>
    </source>
</evidence>
<dbReference type="Gene3D" id="3.30.1120.10">
    <property type="match status" value="1"/>
</dbReference>
<dbReference type="GO" id="GO:0046872">
    <property type="term" value="F:metal ion binding"/>
    <property type="evidence" value="ECO:0007669"/>
    <property type="project" value="UniProtKB-KW"/>
</dbReference>
<dbReference type="InterPro" id="IPR017850">
    <property type="entry name" value="Alkaline_phosphatase_core_sf"/>
</dbReference>
<keyword evidence="8" id="KW-1185">Reference proteome</keyword>
<evidence type="ECO:0000313" key="8">
    <source>
        <dbReference type="Proteomes" id="UP000676649"/>
    </source>
</evidence>
<dbReference type="InterPro" id="IPR000917">
    <property type="entry name" value="Sulfatase_N"/>
</dbReference>
<protein>
    <submittedName>
        <fullName evidence="7">Arylsulfatase</fullName>
    </submittedName>
</protein>
<dbReference type="GO" id="GO:0004065">
    <property type="term" value="F:arylsulfatase activity"/>
    <property type="evidence" value="ECO:0007669"/>
    <property type="project" value="TreeGrafter"/>
</dbReference>
<evidence type="ECO:0000259" key="6">
    <source>
        <dbReference type="Pfam" id="PF00884"/>
    </source>
</evidence>
<dbReference type="PROSITE" id="PS00149">
    <property type="entry name" value="SULFATASE_2"/>
    <property type="match status" value="1"/>
</dbReference>
<comment type="similarity">
    <text evidence="1">Belongs to the sulfatase family.</text>
</comment>
<dbReference type="InterPro" id="IPR050738">
    <property type="entry name" value="Sulfatase"/>
</dbReference>
<accession>A0A975R9M9</accession>
<keyword evidence="4" id="KW-0106">Calcium</keyword>
<evidence type="ECO:0000313" key="7">
    <source>
        <dbReference type="EMBL" id="QWF71237.1"/>
    </source>
</evidence>
<evidence type="ECO:0000256" key="1">
    <source>
        <dbReference type="ARBA" id="ARBA00008779"/>
    </source>
</evidence>
<dbReference type="AlphaFoldDB" id="A0A975R9M9"/>
<dbReference type="SUPFAM" id="SSF53649">
    <property type="entry name" value="Alkaline phosphatase-like"/>
    <property type="match status" value="1"/>
</dbReference>
<proteinExistence type="inferred from homology"/>
<keyword evidence="5" id="KW-0732">Signal</keyword>
<gene>
    <name evidence="7" type="ORF">KEF85_01715</name>
</gene>
<dbReference type="PANTHER" id="PTHR42693:SF33">
    <property type="entry name" value="ARYLSULFATASE"/>
    <property type="match status" value="1"/>
</dbReference>
<reference evidence="7" key="1">
    <citation type="submission" date="2021-04" db="EMBL/GenBank/DDBJ databases">
        <title>Draft genome sequence data of methanotrophic Methylovulum sp. strain S1L and Methylomonas sp. strain S2AM isolated from boreal lake water columns.</title>
        <authorList>
            <person name="Rissanen A.J."/>
            <person name="Mangayil R."/>
            <person name="Svenning M.M."/>
            <person name="Khanongnuch R."/>
        </authorList>
    </citation>
    <scope>NUCLEOTIDE SEQUENCE</scope>
    <source>
        <strain evidence="7">S2AM</strain>
    </source>
</reference>
<sequence length="631" mass="68430">MSILQSKAAHQPPFSKTLMSAGLAVAALTLSTSPITAQATGTLAGSKPNILYIIADDLGYSDLSAFGGEIRTPNIDSLVKSGRILSNHHVSTVCAVTRSMLYSGTDHHLVGEGTMGAPNDERRGLPGYEGYLNNHALSIAELLRDGGYHTYIAGKWHLGSLVNSSINKTPDQWGFEKSFTLLGGAASNHFGHDTSAQKTYTENGQYVSLPATDVSGQPWYDTNVYTQKIISYIDADHGDGKPFAAFATFTSPHWPLQVPEPWLSQYSGWYDAGYDVVRNRRLLRQKQLGLVPNDYTVASQTLPDATSASPATANNGKAAASYINANTVETGNLLNVDYGPGLVDPVWNSLTPAQKKTQARYMEVYAGMVSNLDYNVGLLIQHLKNIGQYDNTYIVFHSDNGAEGWPLSAAQDTINASNFNNLGKDQTLRPSGSAATNIQYGLRWAEVSATPFRLSKGYTTEGGTSSPTIIHLPGQTTQYPTLRDFVHIRDVAPTLLELAGISQPSTPSANVGVNNLPLVVYNGRDAYPITGKSYLSELAGLNTGPLHTEAVGEEQYGRAYLRSGQWKALWVEPPLGPADGHWQLFNIVNDRAETNDVSASHPDIVNQLYQSWTDYLHNTGGVEPLRPLGYY</sequence>
<keyword evidence="3" id="KW-0378">Hydrolase</keyword>
<feature type="signal peptide" evidence="5">
    <location>
        <begin position="1"/>
        <end position="39"/>
    </location>
</feature>
<dbReference type="Gene3D" id="3.40.720.10">
    <property type="entry name" value="Alkaline Phosphatase, subunit A"/>
    <property type="match status" value="1"/>
</dbReference>
<organism evidence="7 8">
    <name type="scientific">Methylomonas paludis</name>
    <dbReference type="NCBI Taxonomy" id="1173101"/>
    <lineage>
        <taxon>Bacteria</taxon>
        <taxon>Pseudomonadati</taxon>
        <taxon>Pseudomonadota</taxon>
        <taxon>Gammaproteobacteria</taxon>
        <taxon>Methylococcales</taxon>
        <taxon>Methylococcaceae</taxon>
        <taxon>Methylomonas</taxon>
    </lineage>
</organism>
<dbReference type="RefSeq" id="WP_215582982.1">
    <property type="nucleotide sequence ID" value="NZ_CP073754.1"/>
</dbReference>
<dbReference type="KEGG" id="mpad:KEF85_01715"/>
<feature type="chain" id="PRO_5037032634" evidence="5">
    <location>
        <begin position="40"/>
        <end position="631"/>
    </location>
</feature>
<dbReference type="PANTHER" id="PTHR42693">
    <property type="entry name" value="ARYLSULFATASE FAMILY MEMBER"/>
    <property type="match status" value="1"/>
</dbReference>
<dbReference type="Proteomes" id="UP000676649">
    <property type="component" value="Chromosome"/>
</dbReference>
<feature type="domain" description="Sulfatase N-terminal" evidence="6">
    <location>
        <begin position="48"/>
        <end position="501"/>
    </location>
</feature>